<gene>
    <name evidence="1" type="ORF">P3X46_034022</name>
</gene>
<feature type="non-terminal residue" evidence="1">
    <location>
        <position position="1"/>
    </location>
</feature>
<accession>A0ABQ9K9A2</accession>
<dbReference type="EMBL" id="JARPOI010000221">
    <property type="protein sequence ID" value="KAJ9129192.1"/>
    <property type="molecule type" value="Genomic_DNA"/>
</dbReference>
<proteinExistence type="predicted"/>
<name>A0ABQ9K9A2_HEVBR</name>
<comment type="caution">
    <text evidence="1">The sequence shown here is derived from an EMBL/GenBank/DDBJ whole genome shotgun (WGS) entry which is preliminary data.</text>
</comment>
<dbReference type="Proteomes" id="UP001174677">
    <property type="component" value="Unassembled WGS sequence"/>
</dbReference>
<protein>
    <submittedName>
        <fullName evidence="1">Uncharacterized protein</fullName>
    </submittedName>
</protein>
<keyword evidence="2" id="KW-1185">Reference proteome</keyword>
<evidence type="ECO:0000313" key="2">
    <source>
        <dbReference type="Proteomes" id="UP001174677"/>
    </source>
</evidence>
<sequence length="92" mass="10946">GYRILDFSVFSGEDGQLTLEHIARFTIKCGELVNYENFASYKLRLFQHSLTGTIFTWYPTLPRNSMYFWQGIERLFHTHFFRAKLEVCVVEL</sequence>
<reference evidence="1 2" key="1">
    <citation type="journal article" date="2023" name="Plant Biotechnol. J.">
        <title>Chromosome-level wild Hevea brasiliensis genome provides new tools for genomic-assisted breeding and valuable loci to elevate rubber yield.</title>
        <authorList>
            <person name="Cheng H."/>
            <person name="Song X."/>
            <person name="Hu Y."/>
            <person name="Wu T."/>
            <person name="Yang Q."/>
            <person name="An Z."/>
            <person name="Feng S."/>
            <person name="Deng Z."/>
            <person name="Wu W."/>
            <person name="Zeng X."/>
            <person name="Tu M."/>
            <person name="Wang X."/>
            <person name="Huang H."/>
        </authorList>
    </citation>
    <scope>NUCLEOTIDE SEQUENCE [LARGE SCALE GENOMIC DNA]</scope>
    <source>
        <strain evidence="1">MT/VB/25A 57/8</strain>
    </source>
</reference>
<organism evidence="1 2">
    <name type="scientific">Hevea brasiliensis</name>
    <name type="common">Para rubber tree</name>
    <name type="synonym">Siphonia brasiliensis</name>
    <dbReference type="NCBI Taxonomy" id="3981"/>
    <lineage>
        <taxon>Eukaryota</taxon>
        <taxon>Viridiplantae</taxon>
        <taxon>Streptophyta</taxon>
        <taxon>Embryophyta</taxon>
        <taxon>Tracheophyta</taxon>
        <taxon>Spermatophyta</taxon>
        <taxon>Magnoliopsida</taxon>
        <taxon>eudicotyledons</taxon>
        <taxon>Gunneridae</taxon>
        <taxon>Pentapetalae</taxon>
        <taxon>rosids</taxon>
        <taxon>fabids</taxon>
        <taxon>Malpighiales</taxon>
        <taxon>Euphorbiaceae</taxon>
        <taxon>Crotonoideae</taxon>
        <taxon>Micrandreae</taxon>
        <taxon>Hevea</taxon>
    </lineage>
</organism>
<evidence type="ECO:0000313" key="1">
    <source>
        <dbReference type="EMBL" id="KAJ9129192.1"/>
    </source>
</evidence>